<accession>A0A1R3GEL9</accession>
<dbReference type="Proteomes" id="UP000187203">
    <property type="component" value="Unassembled WGS sequence"/>
</dbReference>
<protein>
    <submittedName>
        <fullName evidence="1">Uncharacterized protein</fullName>
    </submittedName>
</protein>
<gene>
    <name evidence="1" type="ORF">COLO4_35622</name>
</gene>
<proteinExistence type="predicted"/>
<organism evidence="1 2">
    <name type="scientific">Corchorus olitorius</name>
    <dbReference type="NCBI Taxonomy" id="93759"/>
    <lineage>
        <taxon>Eukaryota</taxon>
        <taxon>Viridiplantae</taxon>
        <taxon>Streptophyta</taxon>
        <taxon>Embryophyta</taxon>
        <taxon>Tracheophyta</taxon>
        <taxon>Spermatophyta</taxon>
        <taxon>Magnoliopsida</taxon>
        <taxon>eudicotyledons</taxon>
        <taxon>Gunneridae</taxon>
        <taxon>Pentapetalae</taxon>
        <taxon>rosids</taxon>
        <taxon>malvids</taxon>
        <taxon>Malvales</taxon>
        <taxon>Malvaceae</taxon>
        <taxon>Grewioideae</taxon>
        <taxon>Apeibeae</taxon>
        <taxon>Corchorus</taxon>
    </lineage>
</organism>
<dbReference type="AlphaFoldDB" id="A0A1R3GEL9"/>
<keyword evidence="2" id="KW-1185">Reference proteome</keyword>
<sequence length="55" mass="6336">MTESFEFQRVSTVAQAPIARILAVSPWKWPQPSRFRFIHSFSSVPGLIRGMCEVR</sequence>
<evidence type="ECO:0000313" key="2">
    <source>
        <dbReference type="Proteomes" id="UP000187203"/>
    </source>
</evidence>
<dbReference type="EMBL" id="AWUE01022732">
    <property type="protein sequence ID" value="OMO56517.1"/>
    <property type="molecule type" value="Genomic_DNA"/>
</dbReference>
<reference evidence="2" key="1">
    <citation type="submission" date="2013-09" db="EMBL/GenBank/DDBJ databases">
        <title>Corchorus olitorius genome sequencing.</title>
        <authorList>
            <person name="Alam M."/>
            <person name="Haque M.S."/>
            <person name="Islam M.S."/>
            <person name="Emdad E.M."/>
            <person name="Islam M.M."/>
            <person name="Ahmed B."/>
            <person name="Halim A."/>
            <person name="Hossen Q.M.M."/>
            <person name="Hossain M.Z."/>
            <person name="Ahmed R."/>
            <person name="Khan M.M."/>
            <person name="Islam R."/>
            <person name="Rashid M.M."/>
            <person name="Khan S.A."/>
            <person name="Rahman M.S."/>
            <person name="Alam M."/>
            <person name="Yahiya A.S."/>
            <person name="Khan M.S."/>
            <person name="Azam M.S."/>
            <person name="Haque T."/>
            <person name="Lashkar M.Z.H."/>
            <person name="Akhand A.I."/>
            <person name="Morshed G."/>
            <person name="Roy S."/>
            <person name="Uddin K.S."/>
            <person name="Rabeya T."/>
            <person name="Hossain A.S."/>
            <person name="Chowdhury A."/>
            <person name="Snigdha A.R."/>
            <person name="Mortoza M.S."/>
            <person name="Matin S.A."/>
            <person name="Hoque S.M.E."/>
            <person name="Islam M.K."/>
            <person name="Roy D.K."/>
            <person name="Haider R."/>
            <person name="Moosa M.M."/>
            <person name="Elias S.M."/>
            <person name="Hasan A.M."/>
            <person name="Jahan S."/>
            <person name="Shafiuddin M."/>
            <person name="Mahmood N."/>
            <person name="Shommy N.S."/>
        </authorList>
    </citation>
    <scope>NUCLEOTIDE SEQUENCE [LARGE SCALE GENOMIC DNA]</scope>
    <source>
        <strain evidence="2">cv. O-4</strain>
    </source>
</reference>
<name>A0A1R3GEL9_9ROSI</name>
<comment type="caution">
    <text evidence="1">The sequence shown here is derived from an EMBL/GenBank/DDBJ whole genome shotgun (WGS) entry which is preliminary data.</text>
</comment>
<evidence type="ECO:0000313" key="1">
    <source>
        <dbReference type="EMBL" id="OMO56517.1"/>
    </source>
</evidence>